<accession>A0ABP9J9K3</accession>
<dbReference type="Proteomes" id="UP001501759">
    <property type="component" value="Unassembled WGS sequence"/>
</dbReference>
<proteinExistence type="predicted"/>
<evidence type="ECO:0000313" key="3">
    <source>
        <dbReference type="EMBL" id="GAA5023050.1"/>
    </source>
</evidence>
<evidence type="ECO:0000313" key="4">
    <source>
        <dbReference type="Proteomes" id="UP001501759"/>
    </source>
</evidence>
<keyword evidence="1 3" id="KW-0378">Hydrolase</keyword>
<dbReference type="RefSeq" id="WP_345655018.1">
    <property type="nucleotide sequence ID" value="NZ_BAABKB010000023.1"/>
</dbReference>
<dbReference type="EMBL" id="BAABKB010000023">
    <property type="protein sequence ID" value="GAA5023050.1"/>
    <property type="molecule type" value="Genomic_DNA"/>
</dbReference>
<dbReference type="CDD" id="cd00431">
    <property type="entry name" value="cysteine_hydrolases"/>
    <property type="match status" value="1"/>
</dbReference>
<dbReference type="InterPro" id="IPR036380">
    <property type="entry name" value="Isochorismatase-like_sf"/>
</dbReference>
<dbReference type="PANTHER" id="PTHR43540:SF16">
    <property type="entry name" value="ISOCHORISMATASE-LIKE DOMAIN-CONTAINING PROTEIN"/>
    <property type="match status" value="1"/>
</dbReference>
<protein>
    <submittedName>
        <fullName evidence="3">Hydrolase</fullName>
    </submittedName>
</protein>
<dbReference type="InterPro" id="IPR000868">
    <property type="entry name" value="Isochorismatase-like_dom"/>
</dbReference>
<name>A0ABP9J9K3_9ACTN</name>
<organism evidence="3 4">
    <name type="scientific">Streptomyces siamensis</name>
    <dbReference type="NCBI Taxonomy" id="1274986"/>
    <lineage>
        <taxon>Bacteria</taxon>
        <taxon>Bacillati</taxon>
        <taxon>Actinomycetota</taxon>
        <taxon>Actinomycetes</taxon>
        <taxon>Kitasatosporales</taxon>
        <taxon>Streptomycetaceae</taxon>
        <taxon>Streptomyces</taxon>
    </lineage>
</organism>
<feature type="domain" description="Isochorismatase-like" evidence="2">
    <location>
        <begin position="11"/>
        <end position="191"/>
    </location>
</feature>
<evidence type="ECO:0000259" key="2">
    <source>
        <dbReference type="Pfam" id="PF00857"/>
    </source>
</evidence>
<sequence>MTKPSYTPETTALLVIDLLNDFMADDGKLNGQIGHMIKKLDLVKQLQRLTDGARERNLKVSFAPHGVDEHSFDDVKHILPRFQFGIDNQVFWKGTYGAQFFPPLRPKADDIVLAHHRGFDSFFGTDLGEQLTRHGIEKLVLAGFTSATCVEGTGRHALEAGYHVTFVNDAVGDFTEQAHRAALDVAYPTFGHESLTVAEFLSSIDA</sequence>
<dbReference type="InterPro" id="IPR050272">
    <property type="entry name" value="Isochorismatase-like_hydrls"/>
</dbReference>
<dbReference type="Pfam" id="PF00857">
    <property type="entry name" value="Isochorismatase"/>
    <property type="match status" value="1"/>
</dbReference>
<comment type="caution">
    <text evidence="3">The sequence shown here is derived from an EMBL/GenBank/DDBJ whole genome shotgun (WGS) entry which is preliminary data.</text>
</comment>
<reference evidence="4" key="1">
    <citation type="journal article" date="2019" name="Int. J. Syst. Evol. Microbiol.">
        <title>The Global Catalogue of Microorganisms (GCM) 10K type strain sequencing project: providing services to taxonomists for standard genome sequencing and annotation.</title>
        <authorList>
            <consortium name="The Broad Institute Genomics Platform"/>
            <consortium name="The Broad Institute Genome Sequencing Center for Infectious Disease"/>
            <person name="Wu L."/>
            <person name="Ma J."/>
        </authorList>
    </citation>
    <scope>NUCLEOTIDE SEQUENCE [LARGE SCALE GENOMIC DNA]</scope>
    <source>
        <strain evidence="4">JCM 18409</strain>
    </source>
</reference>
<dbReference type="SUPFAM" id="SSF52499">
    <property type="entry name" value="Isochorismatase-like hydrolases"/>
    <property type="match status" value="1"/>
</dbReference>
<keyword evidence="4" id="KW-1185">Reference proteome</keyword>
<dbReference type="Gene3D" id="3.40.50.850">
    <property type="entry name" value="Isochorismatase-like"/>
    <property type="match status" value="1"/>
</dbReference>
<gene>
    <name evidence="3" type="ORF">GCM10023335_55490</name>
</gene>
<dbReference type="PANTHER" id="PTHR43540">
    <property type="entry name" value="PEROXYUREIDOACRYLATE/UREIDOACRYLATE AMIDOHYDROLASE-RELATED"/>
    <property type="match status" value="1"/>
</dbReference>
<dbReference type="GO" id="GO:0016787">
    <property type="term" value="F:hydrolase activity"/>
    <property type="evidence" value="ECO:0007669"/>
    <property type="project" value="UniProtKB-KW"/>
</dbReference>
<evidence type="ECO:0000256" key="1">
    <source>
        <dbReference type="ARBA" id="ARBA00022801"/>
    </source>
</evidence>